<keyword evidence="1" id="KW-0812">Transmembrane</keyword>
<feature type="transmembrane region" description="Helical" evidence="1">
    <location>
        <begin position="31"/>
        <end position="49"/>
    </location>
</feature>
<evidence type="ECO:0000256" key="1">
    <source>
        <dbReference type="SAM" id="Phobius"/>
    </source>
</evidence>
<dbReference type="RefSeq" id="WP_132039849.1">
    <property type="nucleotide sequence ID" value="NZ_JADOZO010000262.1"/>
</dbReference>
<feature type="transmembrane region" description="Helical" evidence="1">
    <location>
        <begin position="121"/>
        <end position="141"/>
    </location>
</feature>
<sequence>MSTLKNKDCPAVQAHISMLQGIISRMANNSANCKTWVITIIAAMLVLLVDKNLGFINAWICYIPIILFFILDCYYLGLERIFIESQKSFLQKVPSGNYADELYVIKDLPQNRKMLSNTIKAMASFSTTPFYGLIALFIFILNRYFNG</sequence>
<evidence type="ECO:0000313" key="5">
    <source>
        <dbReference type="Proteomes" id="UP000440198"/>
    </source>
</evidence>
<dbReference type="AlphaFoldDB" id="A0A7J4YRX6"/>
<feature type="transmembrane region" description="Helical" evidence="1">
    <location>
        <begin position="55"/>
        <end position="77"/>
    </location>
</feature>
<gene>
    <name evidence="3" type="ORF">F2Z09_03305</name>
    <name evidence="2" type="ORF">F2Z22_05455</name>
</gene>
<reference evidence="4 5" key="1">
    <citation type="journal article" date="2019" name="Nat. Med.">
        <title>A library of human gut bacterial isolates paired with longitudinal multiomics data enables mechanistic microbiome research.</title>
        <authorList>
            <person name="Poyet M."/>
            <person name="Groussin M."/>
            <person name="Gibbons S.M."/>
            <person name="Avila-Pacheco J."/>
            <person name="Jiang X."/>
            <person name="Kearney S.M."/>
            <person name="Perrotta A.R."/>
            <person name="Berdy B."/>
            <person name="Zhao S."/>
            <person name="Lieberman T.D."/>
            <person name="Swanson P.K."/>
            <person name="Smith M."/>
            <person name="Roesemann S."/>
            <person name="Alexander J.E."/>
            <person name="Rich S.A."/>
            <person name="Livny J."/>
            <person name="Vlamakis H."/>
            <person name="Clish C."/>
            <person name="Bullock K."/>
            <person name="Deik A."/>
            <person name="Scott J."/>
            <person name="Pierce K.A."/>
            <person name="Xavier R.J."/>
            <person name="Alm E.J."/>
        </authorList>
    </citation>
    <scope>NUCLEOTIDE SEQUENCE [LARGE SCALE GENOMIC DNA]</scope>
    <source>
        <strain evidence="3 5">BIOML-A2</strain>
        <strain evidence="2 4">BIOML-A6</strain>
    </source>
</reference>
<dbReference type="Proteomes" id="UP000421791">
    <property type="component" value="Unassembled WGS sequence"/>
</dbReference>
<evidence type="ECO:0000313" key="3">
    <source>
        <dbReference type="EMBL" id="KAA5259411.1"/>
    </source>
</evidence>
<proteinExistence type="predicted"/>
<keyword evidence="1" id="KW-0472">Membrane</keyword>
<evidence type="ECO:0000313" key="4">
    <source>
        <dbReference type="Proteomes" id="UP000421791"/>
    </source>
</evidence>
<dbReference type="Proteomes" id="UP000440198">
    <property type="component" value="Unassembled WGS sequence"/>
</dbReference>
<dbReference type="EMBL" id="VWAK01000005">
    <property type="protein sequence ID" value="KAA5231784.1"/>
    <property type="molecule type" value="Genomic_DNA"/>
</dbReference>
<keyword evidence="1" id="KW-1133">Transmembrane helix</keyword>
<organism evidence="2 4">
    <name type="scientific">Bacteroides finegoldii</name>
    <dbReference type="NCBI Taxonomy" id="338188"/>
    <lineage>
        <taxon>Bacteria</taxon>
        <taxon>Pseudomonadati</taxon>
        <taxon>Bacteroidota</taxon>
        <taxon>Bacteroidia</taxon>
        <taxon>Bacteroidales</taxon>
        <taxon>Bacteroidaceae</taxon>
        <taxon>Bacteroides</taxon>
    </lineage>
</organism>
<comment type="caution">
    <text evidence="2">The sequence shown here is derived from an EMBL/GenBank/DDBJ whole genome shotgun (WGS) entry which is preliminary data.</text>
</comment>
<accession>A0A7J4YRX6</accession>
<name>A0A7J4YRX6_9BACE</name>
<evidence type="ECO:0000313" key="2">
    <source>
        <dbReference type="EMBL" id="KAA5231784.1"/>
    </source>
</evidence>
<dbReference type="EMBL" id="VWAG01000004">
    <property type="protein sequence ID" value="KAA5259411.1"/>
    <property type="molecule type" value="Genomic_DNA"/>
</dbReference>
<evidence type="ECO:0008006" key="6">
    <source>
        <dbReference type="Google" id="ProtNLM"/>
    </source>
</evidence>
<protein>
    <recommendedName>
        <fullName evidence="6">Transmembrane protein</fullName>
    </recommendedName>
</protein>
<keyword evidence="5" id="KW-1185">Reference proteome</keyword>